<dbReference type="STRING" id="1237149.C900_02843"/>
<dbReference type="InterPro" id="IPR022385">
    <property type="entry name" value="Rhs_assc_core"/>
</dbReference>
<protein>
    <recommendedName>
        <fullName evidence="3">RHS repeat-associated core domain-containing protein</fullName>
    </recommendedName>
</protein>
<dbReference type="Proteomes" id="UP000011135">
    <property type="component" value="Unassembled WGS sequence"/>
</dbReference>
<reference evidence="1 2" key="1">
    <citation type="submission" date="2012-12" db="EMBL/GenBank/DDBJ databases">
        <title>Genome assembly of Fulvivirga imtechensis AK7.</title>
        <authorList>
            <person name="Nupur N."/>
            <person name="Khatri I."/>
            <person name="Kumar R."/>
            <person name="Subramanian S."/>
            <person name="Pinnaka A."/>
        </authorList>
    </citation>
    <scope>NUCLEOTIDE SEQUENCE [LARGE SCALE GENOMIC DNA]</scope>
    <source>
        <strain evidence="1 2">AK7</strain>
    </source>
</reference>
<dbReference type="AlphaFoldDB" id="L8JVU0"/>
<proteinExistence type="predicted"/>
<comment type="caution">
    <text evidence="1">The sequence shown here is derived from an EMBL/GenBank/DDBJ whole genome shotgun (WGS) entry which is preliminary data.</text>
</comment>
<evidence type="ECO:0000313" key="1">
    <source>
        <dbReference type="EMBL" id="ELR71342.1"/>
    </source>
</evidence>
<dbReference type="eggNOG" id="COG3209">
    <property type="taxonomic scope" value="Bacteria"/>
</dbReference>
<gene>
    <name evidence="1" type="ORF">C900_02843</name>
</gene>
<accession>L8JVU0</accession>
<sequence length="510" mass="54868">MELGNSSEEEGLFSNLPETRETFVGAAQSPDKVAKLTSAQPVGPAISLSVSPGDTIKMEGYAYFEGGNGYSSTTTLASFVGAVAGAFGGVNGGNEVQQTIYNSFDNAYGVLGLNGSGDDNVPAAYLNYIFFDKNMIYKRSGFKQISSAGNFSKEHVVFDNDIIISEQGFIFCYVTMESATGAVYWDDFKVTLSEHPIISSHTLYPYGAPIEALSYERVSALSNDKLYQGKEFIKDMELETYDFGLRMYDPLTVRTWQIDPGAEAYYRMSPYSWAAGNPISLIDPTGAFTELFNENGKKIGEDENGNDGNVSIITNKDDANRIKKDYKKGGIASAEDVASGFQTTKAVLSEALNVLERTEANGGMSEESSLVMNDGKVVRGETGEKGKVTEQGGFKFLEAGTSVPQLPEGSTVADVAAMIHSHLTAVVEQDGQAFQQDATRPSVGLGDQVTFNTYSSNVIVGRLGPVKVIPQSNSTVPKIQPAPLGAAFYKGSNMKAVFTIRKAAMQNIIK</sequence>
<dbReference type="EMBL" id="AMZN01000042">
    <property type="protein sequence ID" value="ELR71342.1"/>
    <property type="molecule type" value="Genomic_DNA"/>
</dbReference>
<organism evidence="1 2">
    <name type="scientific">Fulvivirga imtechensis AK7</name>
    <dbReference type="NCBI Taxonomy" id="1237149"/>
    <lineage>
        <taxon>Bacteria</taxon>
        <taxon>Pseudomonadati</taxon>
        <taxon>Bacteroidota</taxon>
        <taxon>Cytophagia</taxon>
        <taxon>Cytophagales</taxon>
        <taxon>Fulvivirgaceae</taxon>
        <taxon>Fulvivirga</taxon>
    </lineage>
</organism>
<evidence type="ECO:0008006" key="3">
    <source>
        <dbReference type="Google" id="ProtNLM"/>
    </source>
</evidence>
<dbReference type="Gene3D" id="2.180.10.10">
    <property type="entry name" value="RHS repeat-associated core"/>
    <property type="match status" value="1"/>
</dbReference>
<evidence type="ECO:0000313" key="2">
    <source>
        <dbReference type="Proteomes" id="UP000011135"/>
    </source>
</evidence>
<name>L8JVU0_9BACT</name>
<dbReference type="NCBIfam" id="TIGR03696">
    <property type="entry name" value="Rhs_assc_core"/>
    <property type="match status" value="1"/>
</dbReference>
<keyword evidence="2" id="KW-1185">Reference proteome</keyword>